<dbReference type="Gene3D" id="1.10.455.10">
    <property type="entry name" value="Ribosomal protein S7 domain"/>
    <property type="match status" value="1"/>
</dbReference>
<proteinExistence type="inferred from homology"/>
<dbReference type="NCBIfam" id="TIGR01028">
    <property type="entry name" value="uS7_euk_arch"/>
    <property type="match status" value="1"/>
</dbReference>
<dbReference type="SUPFAM" id="SSF47973">
    <property type="entry name" value="Ribosomal protein S7"/>
    <property type="match status" value="1"/>
</dbReference>
<accession>A0ABR2K7Q2</accession>
<dbReference type="InterPro" id="IPR036823">
    <property type="entry name" value="Ribosomal_uS7_dom_sf"/>
</dbReference>
<dbReference type="InterPro" id="IPR023798">
    <property type="entry name" value="Ribosomal_uS7_dom"/>
</dbReference>
<comment type="caution">
    <text evidence="6">The sequence shown here is derived from an EMBL/GenBank/DDBJ whole genome shotgun (WGS) entry which is preliminary data.</text>
</comment>
<evidence type="ECO:0000256" key="2">
    <source>
        <dbReference type="ARBA" id="ARBA00022980"/>
    </source>
</evidence>
<organism evidence="6 7">
    <name type="scientific">Tritrichomonas musculus</name>
    <dbReference type="NCBI Taxonomy" id="1915356"/>
    <lineage>
        <taxon>Eukaryota</taxon>
        <taxon>Metamonada</taxon>
        <taxon>Parabasalia</taxon>
        <taxon>Tritrichomonadida</taxon>
        <taxon>Tritrichomonadidae</taxon>
        <taxon>Tritrichomonas</taxon>
    </lineage>
</organism>
<dbReference type="PANTHER" id="PTHR11205">
    <property type="entry name" value="RIBOSOMAL PROTEIN S7"/>
    <property type="match status" value="1"/>
</dbReference>
<keyword evidence="2 4" id="KW-0689">Ribosomal protein</keyword>
<evidence type="ECO:0000259" key="5">
    <source>
        <dbReference type="Pfam" id="PF00177"/>
    </source>
</evidence>
<keyword evidence="7" id="KW-1185">Reference proteome</keyword>
<name>A0ABR2K7Q2_9EUKA</name>
<evidence type="ECO:0000256" key="4">
    <source>
        <dbReference type="RuleBase" id="RU003619"/>
    </source>
</evidence>
<evidence type="ECO:0000256" key="1">
    <source>
        <dbReference type="ARBA" id="ARBA00007151"/>
    </source>
</evidence>
<dbReference type="EMBL" id="JAPFFF010000006">
    <property type="protein sequence ID" value="KAK8886873.1"/>
    <property type="molecule type" value="Genomic_DNA"/>
</dbReference>
<dbReference type="CDD" id="cd14867">
    <property type="entry name" value="uS7_Eukaryote"/>
    <property type="match status" value="1"/>
</dbReference>
<sequence>MEDVKLFGKWAYSDIDFDSLDKALVDYISVHEKQQVLVPHTAGRYQSKQFHKVNCPLVERLCNYLMMHGRNTGKKLMTIRIVRQAFELINISTGQNPIVVFVKAVQNCGAREDSTRIGVGGTVRRQACDVSPLRRVNQALSLITEGARKAAFRSSRTISECLADELSNAALDPQNSYAVKKKDELERIAKSNR</sequence>
<dbReference type="GO" id="GO:0005840">
    <property type="term" value="C:ribosome"/>
    <property type="evidence" value="ECO:0007669"/>
    <property type="project" value="UniProtKB-KW"/>
</dbReference>
<keyword evidence="3 4" id="KW-0687">Ribonucleoprotein</keyword>
<gene>
    <name evidence="6" type="ORF">M9Y10_037906</name>
</gene>
<comment type="similarity">
    <text evidence="1 4">Belongs to the universal ribosomal protein uS7 family.</text>
</comment>
<dbReference type="PROSITE" id="PS00052">
    <property type="entry name" value="RIBOSOMAL_S7"/>
    <property type="match status" value="1"/>
</dbReference>
<dbReference type="InterPro" id="IPR000235">
    <property type="entry name" value="Ribosomal_uS7"/>
</dbReference>
<evidence type="ECO:0000313" key="6">
    <source>
        <dbReference type="EMBL" id="KAK8886873.1"/>
    </source>
</evidence>
<dbReference type="Proteomes" id="UP001470230">
    <property type="component" value="Unassembled WGS sequence"/>
</dbReference>
<protein>
    <submittedName>
        <fullName evidence="6">Ribosomal protein S5</fullName>
    </submittedName>
</protein>
<reference evidence="6 7" key="1">
    <citation type="submission" date="2024-04" db="EMBL/GenBank/DDBJ databases">
        <title>Tritrichomonas musculus Genome.</title>
        <authorList>
            <person name="Alves-Ferreira E."/>
            <person name="Grigg M."/>
            <person name="Lorenzi H."/>
            <person name="Galac M."/>
        </authorList>
    </citation>
    <scope>NUCLEOTIDE SEQUENCE [LARGE SCALE GENOMIC DNA]</scope>
    <source>
        <strain evidence="6 7">EAF2021</strain>
    </source>
</reference>
<dbReference type="InterPro" id="IPR020606">
    <property type="entry name" value="Ribosomal_uS7_CS"/>
</dbReference>
<dbReference type="PIRSF" id="PIRSF002122">
    <property type="entry name" value="RPS7p_RPS7a_RPS5e_RPS7o"/>
    <property type="match status" value="1"/>
</dbReference>
<feature type="domain" description="Small ribosomal subunit protein uS7" evidence="5">
    <location>
        <begin position="32"/>
        <end position="193"/>
    </location>
</feature>
<evidence type="ECO:0000313" key="7">
    <source>
        <dbReference type="Proteomes" id="UP001470230"/>
    </source>
</evidence>
<dbReference type="Pfam" id="PF00177">
    <property type="entry name" value="Ribosomal_S7"/>
    <property type="match status" value="1"/>
</dbReference>
<dbReference type="InterPro" id="IPR005716">
    <property type="entry name" value="Ribosomal_uS7_euk/arc"/>
</dbReference>
<evidence type="ECO:0000256" key="3">
    <source>
        <dbReference type="ARBA" id="ARBA00023274"/>
    </source>
</evidence>